<keyword evidence="3" id="KW-1185">Reference proteome</keyword>
<evidence type="ECO:0000256" key="1">
    <source>
        <dbReference type="SAM" id="MobiDB-lite"/>
    </source>
</evidence>
<evidence type="ECO:0000313" key="2">
    <source>
        <dbReference type="EMBL" id="KAH6886356.1"/>
    </source>
</evidence>
<feature type="compositionally biased region" description="Acidic residues" evidence="1">
    <location>
        <begin position="145"/>
        <end position="168"/>
    </location>
</feature>
<comment type="caution">
    <text evidence="2">The sequence shown here is derived from an EMBL/GenBank/DDBJ whole genome shotgun (WGS) entry which is preliminary data.</text>
</comment>
<feature type="compositionally biased region" description="Basic and acidic residues" evidence="1">
    <location>
        <begin position="169"/>
        <end position="183"/>
    </location>
</feature>
<dbReference type="OrthoDB" id="10037289at2759"/>
<protein>
    <submittedName>
        <fullName evidence="2">Uncharacterized protein</fullName>
    </submittedName>
</protein>
<evidence type="ECO:0000313" key="3">
    <source>
        <dbReference type="Proteomes" id="UP000777438"/>
    </source>
</evidence>
<gene>
    <name evidence="2" type="ORF">B0T10DRAFT_530562</name>
</gene>
<name>A0A9P8W3L5_9HYPO</name>
<accession>A0A9P8W3L5</accession>
<reference evidence="2 3" key="1">
    <citation type="journal article" date="2021" name="Nat. Commun.">
        <title>Genetic determinants of endophytism in the Arabidopsis root mycobiome.</title>
        <authorList>
            <person name="Mesny F."/>
            <person name="Miyauchi S."/>
            <person name="Thiergart T."/>
            <person name="Pickel B."/>
            <person name="Atanasova L."/>
            <person name="Karlsson M."/>
            <person name="Huettel B."/>
            <person name="Barry K.W."/>
            <person name="Haridas S."/>
            <person name="Chen C."/>
            <person name="Bauer D."/>
            <person name="Andreopoulos W."/>
            <person name="Pangilinan J."/>
            <person name="LaButti K."/>
            <person name="Riley R."/>
            <person name="Lipzen A."/>
            <person name="Clum A."/>
            <person name="Drula E."/>
            <person name="Henrissat B."/>
            <person name="Kohler A."/>
            <person name="Grigoriev I.V."/>
            <person name="Martin F.M."/>
            <person name="Hacquard S."/>
        </authorList>
    </citation>
    <scope>NUCLEOTIDE SEQUENCE [LARGE SCALE GENOMIC DNA]</scope>
    <source>
        <strain evidence="2 3">MPI-CAGE-CH-0241</strain>
    </source>
</reference>
<feature type="region of interest" description="Disordered" evidence="1">
    <location>
        <begin position="116"/>
        <end position="187"/>
    </location>
</feature>
<dbReference type="AlphaFoldDB" id="A0A9P8W3L5"/>
<dbReference type="Proteomes" id="UP000777438">
    <property type="component" value="Unassembled WGS sequence"/>
</dbReference>
<organism evidence="2 3">
    <name type="scientific">Thelonectria olida</name>
    <dbReference type="NCBI Taxonomy" id="1576542"/>
    <lineage>
        <taxon>Eukaryota</taxon>
        <taxon>Fungi</taxon>
        <taxon>Dikarya</taxon>
        <taxon>Ascomycota</taxon>
        <taxon>Pezizomycotina</taxon>
        <taxon>Sordariomycetes</taxon>
        <taxon>Hypocreomycetidae</taxon>
        <taxon>Hypocreales</taxon>
        <taxon>Nectriaceae</taxon>
        <taxon>Thelonectria</taxon>
    </lineage>
</organism>
<dbReference type="EMBL" id="JAGPYM010000016">
    <property type="protein sequence ID" value="KAH6886356.1"/>
    <property type="molecule type" value="Genomic_DNA"/>
</dbReference>
<feature type="compositionally biased region" description="Basic residues" evidence="1">
    <location>
        <begin position="1"/>
        <end position="11"/>
    </location>
</feature>
<sequence length="437" mass="50222">MPPKRSAAKNKRALDEGGDNARQPASKRTAKNKKAQPDAPPAEEAEAGDSVMLKECAKVIDKIPMPDRWVAGIDATPGREMTLGSRQWWEDHLPWLVMNKTKLKLSATNWKKQEEALKKDVPVPEDEGNDDWDFVCRFKPRREGDDSDEEDEEDGDEEDEEDDEEGEAERDKPSNKEKDEKQPHMKLASLHPDWPWVSTVLGLDREQWWTQETLKRDQDDFNMHIYNDFSNFGVIEVMENIFQRFSDVTKPKTASYRDIWPEVEGLVLFLRSSLVDFGMCEDGERISKIIEMVGLLVLTAITVLQKQDVFKPRSDVRNIGIMLAMLIRWAWDEHTDTEIDEEHISWIYKLIDLAEEAQIDLAVPSDFGEQLSEIKAARGEKALQMDRWDSINWTASVKSYANDHAGRDGPRAKPQFGGQHHDITLMSAQERKQYNLG</sequence>
<feature type="compositionally biased region" description="Acidic residues" evidence="1">
    <location>
        <begin position="123"/>
        <end position="133"/>
    </location>
</feature>
<proteinExistence type="predicted"/>
<feature type="region of interest" description="Disordered" evidence="1">
    <location>
        <begin position="1"/>
        <end position="50"/>
    </location>
</feature>